<dbReference type="PRINTS" id="PR01607">
    <property type="entry name" value="APYRASEFAMLY"/>
</dbReference>
<dbReference type="InterPro" id="IPR006179">
    <property type="entry name" value="5_nucleotidase/apyrase"/>
</dbReference>
<dbReference type="Gene3D" id="3.60.21.10">
    <property type="match status" value="1"/>
</dbReference>
<evidence type="ECO:0000256" key="6">
    <source>
        <dbReference type="ARBA" id="ARBA00022741"/>
    </source>
</evidence>
<reference evidence="11" key="1">
    <citation type="submission" date="2018-11" db="EMBL/GenBank/DDBJ databases">
        <authorList>
            <person name="Alioto T."/>
            <person name="Alioto T."/>
        </authorList>
    </citation>
    <scope>NUCLEOTIDE SEQUENCE</scope>
</reference>
<comment type="similarity">
    <text evidence="2 8">Belongs to the 5'-nucleotidase family.</text>
</comment>
<evidence type="ECO:0000256" key="4">
    <source>
        <dbReference type="ARBA" id="ARBA00022723"/>
    </source>
</evidence>
<dbReference type="Gene3D" id="3.90.780.10">
    <property type="entry name" value="5'-Nucleotidase, C-terminal domain"/>
    <property type="match status" value="1"/>
</dbReference>
<dbReference type="GO" id="GO:0005886">
    <property type="term" value="C:plasma membrane"/>
    <property type="evidence" value="ECO:0007669"/>
    <property type="project" value="TreeGrafter"/>
</dbReference>
<dbReference type="GO" id="GO:0000166">
    <property type="term" value="F:nucleotide binding"/>
    <property type="evidence" value="ECO:0007669"/>
    <property type="project" value="UniProtKB-KW"/>
</dbReference>
<evidence type="ECO:0000256" key="8">
    <source>
        <dbReference type="RuleBase" id="RU362119"/>
    </source>
</evidence>
<gene>
    <name evidence="11" type="ORF">MGAL_10B037865</name>
</gene>
<keyword evidence="5" id="KW-0732">Signal</keyword>
<dbReference type="Pfam" id="PF02872">
    <property type="entry name" value="5_nucleotid_C"/>
    <property type="match status" value="1"/>
</dbReference>
<dbReference type="InterPro" id="IPR008334">
    <property type="entry name" value="5'-Nucleotdase_C"/>
</dbReference>
<feature type="domain" description="5'-Nucleotidase C-terminal" evidence="10">
    <location>
        <begin position="274"/>
        <end position="446"/>
    </location>
</feature>
<evidence type="ECO:0000256" key="5">
    <source>
        <dbReference type="ARBA" id="ARBA00022729"/>
    </source>
</evidence>
<organism evidence="11 12">
    <name type="scientific">Mytilus galloprovincialis</name>
    <name type="common">Mediterranean mussel</name>
    <dbReference type="NCBI Taxonomy" id="29158"/>
    <lineage>
        <taxon>Eukaryota</taxon>
        <taxon>Metazoa</taxon>
        <taxon>Spiralia</taxon>
        <taxon>Lophotrochozoa</taxon>
        <taxon>Mollusca</taxon>
        <taxon>Bivalvia</taxon>
        <taxon>Autobranchia</taxon>
        <taxon>Pteriomorphia</taxon>
        <taxon>Mytilida</taxon>
        <taxon>Mytiloidea</taxon>
        <taxon>Mytilidae</taxon>
        <taxon>Mytilinae</taxon>
        <taxon>Mytilus</taxon>
    </lineage>
</organism>
<feature type="domain" description="Calcineurin-like phosphoesterase" evidence="9">
    <location>
        <begin position="3"/>
        <end position="180"/>
    </location>
</feature>
<keyword evidence="12" id="KW-1185">Reference proteome</keyword>
<dbReference type="GO" id="GO:0006196">
    <property type="term" value="P:AMP catabolic process"/>
    <property type="evidence" value="ECO:0007669"/>
    <property type="project" value="TreeGrafter"/>
</dbReference>
<evidence type="ECO:0000256" key="1">
    <source>
        <dbReference type="ARBA" id="ARBA00000815"/>
    </source>
</evidence>
<keyword evidence="7 8" id="KW-0378">Hydrolase</keyword>
<dbReference type="FunFam" id="3.60.21.10:FF:000020">
    <property type="entry name" value="NT5E isoform 4"/>
    <property type="match status" value="1"/>
</dbReference>
<dbReference type="Pfam" id="PF00149">
    <property type="entry name" value="Metallophos"/>
    <property type="match status" value="1"/>
</dbReference>
<evidence type="ECO:0000313" key="11">
    <source>
        <dbReference type="EMBL" id="VDI35300.1"/>
    </source>
</evidence>
<evidence type="ECO:0000259" key="10">
    <source>
        <dbReference type="Pfam" id="PF02872"/>
    </source>
</evidence>
<dbReference type="SUPFAM" id="SSF55816">
    <property type="entry name" value="5'-nucleotidase (syn. UDP-sugar hydrolase), C-terminal domain"/>
    <property type="match status" value="1"/>
</dbReference>
<evidence type="ECO:0000313" key="12">
    <source>
        <dbReference type="Proteomes" id="UP000596742"/>
    </source>
</evidence>
<keyword evidence="4" id="KW-0479">Metal-binding</keyword>
<dbReference type="GO" id="GO:0008253">
    <property type="term" value="F:5'-nucleotidase activity"/>
    <property type="evidence" value="ECO:0007669"/>
    <property type="project" value="UniProtKB-EC"/>
</dbReference>
<name>A0A8B6EL26_MYTGA</name>
<dbReference type="InterPro" id="IPR006146">
    <property type="entry name" value="5'-Nucleotdase_CS"/>
</dbReference>
<evidence type="ECO:0000256" key="7">
    <source>
        <dbReference type="ARBA" id="ARBA00022801"/>
    </source>
</evidence>
<dbReference type="PROSITE" id="PS00786">
    <property type="entry name" value="5_NUCLEOTIDASE_2"/>
    <property type="match status" value="1"/>
</dbReference>
<dbReference type="InterPro" id="IPR036907">
    <property type="entry name" value="5'-Nucleotdase_C_sf"/>
</dbReference>
<protein>
    <recommendedName>
        <fullName evidence="3">5'-nucleotidase</fullName>
        <ecNumber evidence="3">3.1.3.5</ecNumber>
    </recommendedName>
</protein>
<dbReference type="PANTHER" id="PTHR11575">
    <property type="entry name" value="5'-NUCLEOTIDASE-RELATED"/>
    <property type="match status" value="1"/>
</dbReference>
<comment type="caution">
    <text evidence="11">The sequence shown here is derived from an EMBL/GenBank/DDBJ whole genome shotgun (WGS) entry which is preliminary data.</text>
</comment>
<dbReference type="AlphaFoldDB" id="A0A8B6EL26"/>
<dbReference type="EC" id="3.1.3.5" evidence="3"/>
<evidence type="ECO:0000256" key="2">
    <source>
        <dbReference type="ARBA" id="ARBA00006654"/>
    </source>
</evidence>
<evidence type="ECO:0000256" key="3">
    <source>
        <dbReference type="ARBA" id="ARBA00012643"/>
    </source>
</evidence>
<dbReference type="SUPFAM" id="SSF56300">
    <property type="entry name" value="Metallo-dependent phosphatases"/>
    <property type="match status" value="1"/>
</dbReference>
<dbReference type="OrthoDB" id="7722975at2759"/>
<dbReference type="PANTHER" id="PTHR11575:SF24">
    <property type="entry name" value="5'-NUCLEOTIDASE"/>
    <property type="match status" value="1"/>
</dbReference>
<dbReference type="InterPro" id="IPR029052">
    <property type="entry name" value="Metallo-depent_PP-like"/>
</dbReference>
<accession>A0A8B6EL26</accession>
<comment type="catalytic activity">
    <reaction evidence="1">
        <text>a ribonucleoside 5'-phosphate + H2O = a ribonucleoside + phosphate</text>
        <dbReference type="Rhea" id="RHEA:12484"/>
        <dbReference type="ChEBI" id="CHEBI:15377"/>
        <dbReference type="ChEBI" id="CHEBI:18254"/>
        <dbReference type="ChEBI" id="CHEBI:43474"/>
        <dbReference type="ChEBI" id="CHEBI:58043"/>
        <dbReference type="EC" id="3.1.3.5"/>
    </reaction>
</comment>
<keyword evidence="6 8" id="KW-0547">Nucleotide-binding</keyword>
<proteinExistence type="inferred from homology"/>
<dbReference type="FunFam" id="3.90.780.10:FF:000001">
    <property type="entry name" value="NT5E isoform 3"/>
    <property type="match status" value="1"/>
</dbReference>
<dbReference type="EMBL" id="UYJE01005228">
    <property type="protein sequence ID" value="VDI35300.1"/>
    <property type="molecule type" value="Genomic_DNA"/>
</dbReference>
<dbReference type="Proteomes" id="UP000596742">
    <property type="component" value="Unassembled WGS sequence"/>
</dbReference>
<dbReference type="GO" id="GO:0046872">
    <property type="term" value="F:metal ion binding"/>
    <property type="evidence" value="ECO:0007669"/>
    <property type="project" value="UniProtKB-KW"/>
</dbReference>
<dbReference type="CDD" id="cd07409">
    <property type="entry name" value="MPP_CD73_N"/>
    <property type="match status" value="1"/>
</dbReference>
<dbReference type="InterPro" id="IPR004843">
    <property type="entry name" value="Calcineurin-like_PHP"/>
</dbReference>
<sequence>MARLKYKVDEIKRLYPNTLFLDAGDQYQGTFLFSEFGGTIVHTYMNLLGYDAMALGNHEFDDGIEGLLSLVENSDFKILSCNIATSGEPLIQNKFLKSGIIDVDGEKIGIVGYTTKDTPILSSPGNLVFLDEVISIQTQVTMLKNQGVNKIIALGHAGFNVDKKIALQVEDIDIVVGGHTNTFLYTGKPPSNEDPADVYPTVVSNNNGDDVLVVQDYAFAKYLGFLQVEFDDNGKVIRYNGNPILLDNSIPKDVQVQTVTDEFGKGLRERINKVIGRTLVFLNGGRLVCRLQECNLGNLIADGMVHQNLLHADSVDGTKVFISIVNSGSIRSSFEKGNITIGNVLEVNPFRNTIDTIMLRGDYLLQALEHSVADYDVDGPGGSFLQYSGIKVKYNLAKPVQQRVVEALAICQNCTIPAYEPIDANVMYSLILTNFIRNGGDGYTMIRDNAVQSHTIGDLEADVLMEYIKNASPFYNGIEGRIILGNSTETIDKLTCNDGKVITCDDVNTNTCDSLTCENGNVYTCDCIMNLKQYTYSRLATQKRRKRKRKQKQVNKNK</sequence>
<evidence type="ECO:0000259" key="9">
    <source>
        <dbReference type="Pfam" id="PF00149"/>
    </source>
</evidence>